<dbReference type="InterPro" id="IPR036457">
    <property type="entry name" value="PPM-type-like_dom_sf"/>
</dbReference>
<dbReference type="CDD" id="cd00143">
    <property type="entry name" value="PP2Cc"/>
    <property type="match status" value="1"/>
</dbReference>
<dbReference type="RefSeq" id="WP_338238960.1">
    <property type="nucleotide sequence ID" value="NZ_BQKE01000003.1"/>
</dbReference>
<proteinExistence type="predicted"/>
<dbReference type="InterPro" id="IPR001932">
    <property type="entry name" value="PPM-type_phosphatase-like_dom"/>
</dbReference>
<feature type="domain" description="PPM-type phosphatase" evidence="1">
    <location>
        <begin position="9"/>
        <end position="247"/>
    </location>
</feature>
<name>A0AAN4W364_9BACT</name>
<dbReference type="EMBL" id="BQKE01000003">
    <property type="protein sequence ID" value="GJM63856.1"/>
    <property type="molecule type" value="Genomic_DNA"/>
</dbReference>
<evidence type="ECO:0000259" key="1">
    <source>
        <dbReference type="PROSITE" id="PS51746"/>
    </source>
</evidence>
<dbReference type="PROSITE" id="PS51746">
    <property type="entry name" value="PPM_2"/>
    <property type="match status" value="1"/>
</dbReference>
<sequence length="247" mass="27391">MKKPERQKAVSLNEYSASGLGRRQHNEDYLVAGTAAHGKIFIVCDGVGGASNGAQASKFVGDYLLNAWKSSAQSWTIQEMNEKIIASEKALRLKFENQNIDQMATTVVMVQFHGLEAQIAWVGDSPLFHFDLNGQLQYRTKDHSMVQNLVDAGVISAIEAKHWPGRNIITRSISLKGERTEADTAVRLIAEGDVMLLASDGVLEGVDVSLLKAKVKKGRSMKEIGEWIEQSCEKFTKDNYTFFLIKL</sequence>
<protein>
    <recommendedName>
        <fullName evidence="1">PPM-type phosphatase domain-containing protein</fullName>
    </recommendedName>
</protein>
<evidence type="ECO:0000313" key="3">
    <source>
        <dbReference type="Proteomes" id="UP001310022"/>
    </source>
</evidence>
<keyword evidence="3" id="KW-1185">Reference proteome</keyword>
<dbReference type="SUPFAM" id="SSF81606">
    <property type="entry name" value="PP2C-like"/>
    <property type="match status" value="1"/>
</dbReference>
<dbReference type="Gene3D" id="3.60.40.10">
    <property type="entry name" value="PPM-type phosphatase domain"/>
    <property type="match status" value="1"/>
</dbReference>
<evidence type="ECO:0000313" key="2">
    <source>
        <dbReference type="EMBL" id="GJM63856.1"/>
    </source>
</evidence>
<accession>A0AAN4W364</accession>
<dbReference type="SMART" id="SM00332">
    <property type="entry name" value="PP2Cc"/>
    <property type="match status" value="1"/>
</dbReference>
<dbReference type="AlphaFoldDB" id="A0AAN4W364"/>
<dbReference type="Proteomes" id="UP001310022">
    <property type="component" value="Unassembled WGS sequence"/>
</dbReference>
<dbReference type="SMART" id="SM00331">
    <property type="entry name" value="PP2C_SIG"/>
    <property type="match status" value="1"/>
</dbReference>
<organism evidence="2 3">
    <name type="scientific">Persicobacter diffluens</name>
    <dbReference type="NCBI Taxonomy" id="981"/>
    <lineage>
        <taxon>Bacteria</taxon>
        <taxon>Pseudomonadati</taxon>
        <taxon>Bacteroidota</taxon>
        <taxon>Cytophagia</taxon>
        <taxon>Cytophagales</taxon>
        <taxon>Persicobacteraceae</taxon>
        <taxon>Persicobacter</taxon>
    </lineage>
</organism>
<reference evidence="2 3" key="1">
    <citation type="submission" date="2021-12" db="EMBL/GenBank/DDBJ databases">
        <title>Genome sequencing of bacteria with rrn-lacking chromosome and rrn-plasmid.</title>
        <authorList>
            <person name="Anda M."/>
            <person name="Iwasaki W."/>
        </authorList>
    </citation>
    <scope>NUCLEOTIDE SEQUENCE [LARGE SCALE GENOMIC DNA]</scope>
    <source>
        <strain evidence="2 3">NBRC 15940</strain>
    </source>
</reference>
<dbReference type="Pfam" id="PF13672">
    <property type="entry name" value="PP2C_2"/>
    <property type="match status" value="1"/>
</dbReference>
<gene>
    <name evidence="2" type="ORF">PEDI_44080</name>
</gene>
<comment type="caution">
    <text evidence="2">The sequence shown here is derived from an EMBL/GenBank/DDBJ whole genome shotgun (WGS) entry which is preliminary data.</text>
</comment>